<evidence type="ECO:0000256" key="5">
    <source>
        <dbReference type="SAM" id="Coils"/>
    </source>
</evidence>
<evidence type="ECO:0000256" key="2">
    <source>
        <dbReference type="ARBA" id="ARBA00022670"/>
    </source>
</evidence>
<dbReference type="PANTHER" id="PTHR47359">
    <property type="entry name" value="PEPTIDOGLYCAN DL-ENDOPEPTIDASE CWLO"/>
    <property type="match status" value="1"/>
</dbReference>
<feature type="chain" id="PRO_5030790692" evidence="6">
    <location>
        <begin position="27"/>
        <end position="326"/>
    </location>
</feature>
<dbReference type="Pfam" id="PF00877">
    <property type="entry name" value="NLPC_P60"/>
    <property type="match status" value="1"/>
</dbReference>
<sequence>MRLGRVPLAAAMAAGVLLMHPGGAMADPRPTIKQAKARLEKLNDKADKVVDRYNKAAEEYRAARGRYTKLNGTYKEKLATVAGLRGQVTQMAADTYRMGTTVVSWPAMMGGDDPTLLLNGMALSSQITGERAQRLQQFDAENRGLKARRDAAQAALAEADKHRDGAAAERAEVLKLIKQQKALLVRLGAYRVGNPNSTGIKYSGPATGNAAAALSFAYAQVGKPYQFGGTGPGGYDCSGLTQASWRQGGVDLPRTTWDQWNWGKTNNRMVDLNSLQAGDLIFSEGLGHVSLYAGDGKIVHAPQTGDVVKVVSLSDYGRPLVGAVRP</sequence>
<dbReference type="AlphaFoldDB" id="A0A7W0HN74"/>
<keyword evidence="2" id="KW-0645">Protease</keyword>
<dbReference type="GO" id="GO:0006508">
    <property type="term" value="P:proteolysis"/>
    <property type="evidence" value="ECO:0007669"/>
    <property type="project" value="UniProtKB-KW"/>
</dbReference>
<evidence type="ECO:0000256" key="6">
    <source>
        <dbReference type="SAM" id="SignalP"/>
    </source>
</evidence>
<proteinExistence type="inferred from homology"/>
<comment type="similarity">
    <text evidence="1">Belongs to the peptidase C40 family.</text>
</comment>
<gene>
    <name evidence="8" type="ORF">HNR30_000829</name>
</gene>
<organism evidence="8 9">
    <name type="scientific">Nonomuraea soli</name>
    <dbReference type="NCBI Taxonomy" id="1032476"/>
    <lineage>
        <taxon>Bacteria</taxon>
        <taxon>Bacillati</taxon>
        <taxon>Actinomycetota</taxon>
        <taxon>Actinomycetes</taxon>
        <taxon>Streptosporangiales</taxon>
        <taxon>Streptosporangiaceae</taxon>
        <taxon>Nonomuraea</taxon>
    </lineage>
</organism>
<feature type="coiled-coil region" evidence="5">
    <location>
        <begin position="32"/>
        <end position="63"/>
    </location>
</feature>
<keyword evidence="3 8" id="KW-0378">Hydrolase</keyword>
<evidence type="ECO:0000256" key="4">
    <source>
        <dbReference type="ARBA" id="ARBA00022807"/>
    </source>
</evidence>
<evidence type="ECO:0000256" key="3">
    <source>
        <dbReference type="ARBA" id="ARBA00022801"/>
    </source>
</evidence>
<comment type="caution">
    <text evidence="8">The sequence shown here is derived from an EMBL/GenBank/DDBJ whole genome shotgun (WGS) entry which is preliminary data.</text>
</comment>
<dbReference type="InterPro" id="IPR051794">
    <property type="entry name" value="PG_Endopeptidase_C40"/>
</dbReference>
<dbReference type="Gene3D" id="6.10.250.3150">
    <property type="match status" value="1"/>
</dbReference>
<feature type="signal peptide" evidence="6">
    <location>
        <begin position="1"/>
        <end position="26"/>
    </location>
</feature>
<protein>
    <submittedName>
        <fullName evidence="8">Cell wall-associated NlpC family hydrolase</fullName>
    </submittedName>
</protein>
<keyword evidence="9" id="KW-1185">Reference proteome</keyword>
<dbReference type="InterPro" id="IPR000064">
    <property type="entry name" value="NLP_P60_dom"/>
</dbReference>
<dbReference type="SUPFAM" id="SSF54001">
    <property type="entry name" value="Cysteine proteinases"/>
    <property type="match status" value="1"/>
</dbReference>
<dbReference type="InterPro" id="IPR038765">
    <property type="entry name" value="Papain-like_cys_pep_sf"/>
</dbReference>
<keyword evidence="5" id="KW-0175">Coiled coil</keyword>
<dbReference type="EMBL" id="JACDUR010000001">
    <property type="protein sequence ID" value="MBA2889494.1"/>
    <property type="molecule type" value="Genomic_DNA"/>
</dbReference>
<dbReference type="PANTHER" id="PTHR47359:SF3">
    <property type="entry name" value="NLP_P60 DOMAIN-CONTAINING PROTEIN-RELATED"/>
    <property type="match status" value="1"/>
</dbReference>
<dbReference type="Gene3D" id="3.90.1720.10">
    <property type="entry name" value="endopeptidase domain like (from Nostoc punctiforme)"/>
    <property type="match status" value="1"/>
</dbReference>
<evidence type="ECO:0000259" key="7">
    <source>
        <dbReference type="PROSITE" id="PS51935"/>
    </source>
</evidence>
<dbReference type="Proteomes" id="UP000530928">
    <property type="component" value="Unassembled WGS sequence"/>
</dbReference>
<accession>A0A7W0HN74</accession>
<reference evidence="8 9" key="1">
    <citation type="submission" date="2020-07" db="EMBL/GenBank/DDBJ databases">
        <title>Genomic Encyclopedia of Type Strains, Phase IV (KMG-IV): sequencing the most valuable type-strain genomes for metagenomic binning, comparative biology and taxonomic classification.</title>
        <authorList>
            <person name="Goeker M."/>
        </authorList>
    </citation>
    <scope>NUCLEOTIDE SEQUENCE [LARGE SCALE GENOMIC DNA]</scope>
    <source>
        <strain evidence="8 9">DSM 45533</strain>
    </source>
</reference>
<keyword evidence="4" id="KW-0788">Thiol protease</keyword>
<dbReference type="PROSITE" id="PS51935">
    <property type="entry name" value="NLPC_P60"/>
    <property type="match status" value="1"/>
</dbReference>
<name>A0A7W0HN74_9ACTN</name>
<dbReference type="GO" id="GO:0008234">
    <property type="term" value="F:cysteine-type peptidase activity"/>
    <property type="evidence" value="ECO:0007669"/>
    <property type="project" value="UniProtKB-KW"/>
</dbReference>
<keyword evidence="6" id="KW-0732">Signal</keyword>
<dbReference type="RefSeq" id="WP_312894217.1">
    <property type="nucleotide sequence ID" value="NZ_BAABAM010000001.1"/>
</dbReference>
<evidence type="ECO:0000313" key="8">
    <source>
        <dbReference type="EMBL" id="MBA2889494.1"/>
    </source>
</evidence>
<evidence type="ECO:0000313" key="9">
    <source>
        <dbReference type="Proteomes" id="UP000530928"/>
    </source>
</evidence>
<evidence type="ECO:0000256" key="1">
    <source>
        <dbReference type="ARBA" id="ARBA00007074"/>
    </source>
</evidence>
<feature type="domain" description="NlpC/P60" evidence="7">
    <location>
        <begin position="207"/>
        <end position="326"/>
    </location>
</feature>